<protein>
    <submittedName>
        <fullName evidence="2">N-acetyltransferase</fullName>
    </submittedName>
</protein>
<feature type="domain" description="N-acetyltransferase" evidence="1">
    <location>
        <begin position="24"/>
        <end position="182"/>
    </location>
</feature>
<dbReference type="Gene3D" id="3.40.630.30">
    <property type="match status" value="1"/>
</dbReference>
<dbReference type="GO" id="GO:0005737">
    <property type="term" value="C:cytoplasm"/>
    <property type="evidence" value="ECO:0007669"/>
    <property type="project" value="TreeGrafter"/>
</dbReference>
<dbReference type="GO" id="GO:1990189">
    <property type="term" value="F:protein N-terminal-serine acetyltransferase activity"/>
    <property type="evidence" value="ECO:0007669"/>
    <property type="project" value="TreeGrafter"/>
</dbReference>
<dbReference type="InterPro" id="IPR000182">
    <property type="entry name" value="GNAT_dom"/>
</dbReference>
<dbReference type="Proteomes" id="UP000645257">
    <property type="component" value="Unassembled WGS sequence"/>
</dbReference>
<dbReference type="Pfam" id="PF13302">
    <property type="entry name" value="Acetyltransf_3"/>
    <property type="match status" value="1"/>
</dbReference>
<dbReference type="AlphaFoldDB" id="A0A918P1Y4"/>
<dbReference type="PANTHER" id="PTHR43441">
    <property type="entry name" value="RIBOSOMAL-PROTEIN-SERINE ACETYLTRANSFERASE"/>
    <property type="match status" value="1"/>
</dbReference>
<evidence type="ECO:0000313" key="2">
    <source>
        <dbReference type="EMBL" id="GGY13291.1"/>
    </source>
</evidence>
<comment type="caution">
    <text evidence="2">The sequence shown here is derived from an EMBL/GenBank/DDBJ whole genome shotgun (WGS) entry which is preliminary data.</text>
</comment>
<accession>A0A918P1Y4</accession>
<dbReference type="PROSITE" id="PS51186">
    <property type="entry name" value="GNAT"/>
    <property type="match status" value="1"/>
</dbReference>
<gene>
    <name evidence="2" type="ORF">GCM10011289_15720</name>
</gene>
<proteinExistence type="predicted"/>
<dbReference type="EMBL" id="BMYX01000007">
    <property type="protein sequence ID" value="GGY13291.1"/>
    <property type="molecule type" value="Genomic_DNA"/>
</dbReference>
<evidence type="ECO:0000313" key="3">
    <source>
        <dbReference type="Proteomes" id="UP000645257"/>
    </source>
</evidence>
<dbReference type="RefSeq" id="WP_189533029.1">
    <property type="nucleotide sequence ID" value="NZ_BMYX01000007.1"/>
</dbReference>
<dbReference type="PANTHER" id="PTHR43441:SF3">
    <property type="entry name" value="ACETYLTRANSFERASE"/>
    <property type="match status" value="1"/>
</dbReference>
<reference evidence="2" key="2">
    <citation type="submission" date="2020-09" db="EMBL/GenBank/DDBJ databases">
        <authorList>
            <person name="Sun Q."/>
            <person name="Kim S."/>
        </authorList>
    </citation>
    <scope>NUCLEOTIDE SEQUENCE</scope>
    <source>
        <strain evidence="2">KCTC 32182</strain>
    </source>
</reference>
<dbReference type="SUPFAM" id="SSF55729">
    <property type="entry name" value="Acyl-CoA N-acyltransferases (Nat)"/>
    <property type="match status" value="1"/>
</dbReference>
<dbReference type="GO" id="GO:0008999">
    <property type="term" value="F:protein-N-terminal-alanine acetyltransferase activity"/>
    <property type="evidence" value="ECO:0007669"/>
    <property type="project" value="TreeGrafter"/>
</dbReference>
<dbReference type="InterPro" id="IPR016181">
    <property type="entry name" value="Acyl_CoA_acyltransferase"/>
</dbReference>
<reference evidence="2" key="1">
    <citation type="journal article" date="2014" name="Int. J. Syst. Evol. Microbiol.">
        <title>Complete genome sequence of Corynebacterium casei LMG S-19264T (=DSM 44701T), isolated from a smear-ripened cheese.</title>
        <authorList>
            <consortium name="US DOE Joint Genome Institute (JGI-PGF)"/>
            <person name="Walter F."/>
            <person name="Albersmeier A."/>
            <person name="Kalinowski J."/>
            <person name="Ruckert C."/>
        </authorList>
    </citation>
    <scope>NUCLEOTIDE SEQUENCE</scope>
    <source>
        <strain evidence="2">KCTC 32182</strain>
    </source>
</reference>
<evidence type="ECO:0000259" key="1">
    <source>
        <dbReference type="PROSITE" id="PS51186"/>
    </source>
</evidence>
<sequence length="182" mass="20625">MIDDEWVCTGERVALVLPDASLAPAVREALQGSYAEHRAFLFWVKSEWSLDEVVKSLVCARENTLSENGELRFYVIDKDDRSVVGCIGAVITNLSIPYFEIGYWANTAKTGRGYMTESVKLLVSFLKRNYAPLRIEITMAKRNERSFHVARRAGFVQEALLKHHRVLPDGRVDDTVLMVYPG</sequence>
<keyword evidence="3" id="KW-1185">Reference proteome</keyword>
<dbReference type="InterPro" id="IPR051908">
    <property type="entry name" value="Ribosomal_N-acetyltransferase"/>
</dbReference>
<name>A0A918P1Y4_9NEIS</name>
<organism evidence="2 3">
    <name type="scientific">Paludibacterium paludis</name>
    <dbReference type="NCBI Taxonomy" id="1225769"/>
    <lineage>
        <taxon>Bacteria</taxon>
        <taxon>Pseudomonadati</taxon>
        <taxon>Pseudomonadota</taxon>
        <taxon>Betaproteobacteria</taxon>
        <taxon>Neisseriales</taxon>
        <taxon>Chromobacteriaceae</taxon>
        <taxon>Paludibacterium</taxon>
    </lineage>
</organism>